<protein>
    <submittedName>
        <fullName evidence="1">12388_t:CDS:1</fullName>
    </submittedName>
</protein>
<dbReference type="Proteomes" id="UP000789702">
    <property type="component" value="Unassembled WGS sequence"/>
</dbReference>
<organism evidence="1 2">
    <name type="scientific">Dentiscutata heterogama</name>
    <dbReference type="NCBI Taxonomy" id="1316150"/>
    <lineage>
        <taxon>Eukaryota</taxon>
        <taxon>Fungi</taxon>
        <taxon>Fungi incertae sedis</taxon>
        <taxon>Mucoromycota</taxon>
        <taxon>Glomeromycotina</taxon>
        <taxon>Glomeromycetes</taxon>
        <taxon>Diversisporales</taxon>
        <taxon>Gigasporaceae</taxon>
        <taxon>Dentiscutata</taxon>
    </lineage>
</organism>
<reference evidence="1" key="1">
    <citation type="submission" date="2021-06" db="EMBL/GenBank/DDBJ databases">
        <authorList>
            <person name="Kallberg Y."/>
            <person name="Tangrot J."/>
            <person name="Rosling A."/>
        </authorList>
    </citation>
    <scope>NUCLEOTIDE SEQUENCE</scope>
    <source>
        <strain evidence="1">IL203A</strain>
    </source>
</reference>
<sequence>MGLLSQSEPLPWEQAKKYADHIRNHGITQFLSIYNKSKNRENDCLLWGDEIEYMIIAYDDEGKNAKLSLKASDILHELQKAAEESSKKDEEVEALWQPEYATYMIEGLPGIPYGSSLKSMLRVEQNMKLRRKIASKFLSPNESIITLSNYPRLGCPGQFSEPYNEPFGPKLKSSFVPDEVLNPHMRYHALSDNIRNRRGSSITVNIPIFHDKKSSNLFYDCEEALTDHIYMDSTAFGWGCCCLQTTIQACNIREARKLYDQLAILSPIMLALTAATPIWRGYLSDMDCRWLAIVNAADDRTKEERGLEPLKNDRFVINKSRGDTIAYYISPDKTLKTEYNDIHSAYDRNIYKKLIDNGVDELLARHVSYLFIRDPLVVLEESLHQDDESSLNHFENIQSTNWQSVRFKPPPPNSDIGWRIEFRCMEIQITDFENAAFVIFIILLTRIILSYDLNFYIPISKVDENMVIAYKRNAINTEKFWFRKNIFANCDGDADEFEQMTINEIISGNGKEFPGLINIIVQYLESMNIDIETRYHLGKYLEFISMRASGKIQTAATWIRNFVRSHPNYNHDSIVSQEINYDLIKMVEGIQKGQVKAPELLEAHIIEAGNISKSLRVERGPLIRSLNEWLQGIHLGNQFFKVSVYADDLNIGIGSHTDWNE</sequence>
<gene>
    <name evidence="1" type="ORF">DHETER_LOCUS3276</name>
</gene>
<keyword evidence="2" id="KW-1185">Reference proteome</keyword>
<dbReference type="EMBL" id="CAJVPU010002749">
    <property type="protein sequence ID" value="CAG8507018.1"/>
    <property type="molecule type" value="Genomic_DNA"/>
</dbReference>
<accession>A0ACA9L4H4</accession>
<evidence type="ECO:0000313" key="1">
    <source>
        <dbReference type="EMBL" id="CAG8507018.1"/>
    </source>
</evidence>
<evidence type="ECO:0000313" key="2">
    <source>
        <dbReference type="Proteomes" id="UP000789702"/>
    </source>
</evidence>
<proteinExistence type="predicted"/>
<feature type="non-terminal residue" evidence="1">
    <location>
        <position position="661"/>
    </location>
</feature>
<comment type="caution">
    <text evidence="1">The sequence shown here is derived from an EMBL/GenBank/DDBJ whole genome shotgun (WGS) entry which is preliminary data.</text>
</comment>
<name>A0ACA9L4H4_9GLOM</name>